<dbReference type="InterPro" id="IPR002942">
    <property type="entry name" value="S4_RNA-bd"/>
</dbReference>
<protein>
    <recommendedName>
        <fullName evidence="9 10">Small ribosomal subunit protein uS4</fullName>
    </recommendedName>
</protein>
<dbReference type="GO" id="GO:0042274">
    <property type="term" value="P:ribosomal small subunit biogenesis"/>
    <property type="evidence" value="ECO:0007669"/>
    <property type="project" value="TreeGrafter"/>
</dbReference>
<dbReference type="InterPro" id="IPR018079">
    <property type="entry name" value="Ribosomal_uS4_CS"/>
</dbReference>
<evidence type="ECO:0000313" key="14">
    <source>
        <dbReference type="EMBL" id="HIU29925.1"/>
    </source>
</evidence>
<dbReference type="SUPFAM" id="SSF55174">
    <property type="entry name" value="Alpha-L RNA-binding motif"/>
    <property type="match status" value="1"/>
</dbReference>
<evidence type="ECO:0000259" key="12">
    <source>
        <dbReference type="SMART" id="SM00363"/>
    </source>
</evidence>
<dbReference type="HAMAP" id="MF_01306_B">
    <property type="entry name" value="Ribosomal_uS4_B"/>
    <property type="match status" value="1"/>
</dbReference>
<dbReference type="NCBIfam" id="NF003717">
    <property type="entry name" value="PRK05327.1"/>
    <property type="match status" value="1"/>
</dbReference>
<dbReference type="FunFam" id="3.10.290.10:FF:000001">
    <property type="entry name" value="30S ribosomal protein S4"/>
    <property type="match status" value="1"/>
</dbReference>
<dbReference type="SMART" id="SM01390">
    <property type="entry name" value="Ribosomal_S4"/>
    <property type="match status" value="1"/>
</dbReference>
<evidence type="ECO:0000256" key="5">
    <source>
        <dbReference type="ARBA" id="ARBA00022884"/>
    </source>
</evidence>
<evidence type="ECO:0000256" key="11">
    <source>
        <dbReference type="RuleBase" id="RU003699"/>
    </source>
</evidence>
<feature type="domain" description="RNA-binding S4" evidence="12">
    <location>
        <begin position="100"/>
        <end position="160"/>
    </location>
</feature>
<keyword evidence="7 10" id="KW-0687">Ribonucleoprotein</keyword>
<dbReference type="PANTHER" id="PTHR11831">
    <property type="entry name" value="30S 40S RIBOSOMAL PROTEIN"/>
    <property type="match status" value="1"/>
</dbReference>
<dbReference type="GO" id="GO:0015935">
    <property type="term" value="C:small ribosomal subunit"/>
    <property type="evidence" value="ECO:0007669"/>
    <property type="project" value="InterPro"/>
</dbReference>
<keyword evidence="6 10" id="KW-0689">Ribosomal protein</keyword>
<dbReference type="Gene3D" id="3.10.290.10">
    <property type="entry name" value="RNA-binding S4 domain"/>
    <property type="match status" value="1"/>
</dbReference>
<evidence type="ECO:0000256" key="4">
    <source>
        <dbReference type="ARBA" id="ARBA00022730"/>
    </source>
</evidence>
<organism evidence="14 15">
    <name type="scientific">Candidatus Egerieisoma faecipullorum</name>
    <dbReference type="NCBI Taxonomy" id="2840963"/>
    <lineage>
        <taxon>Bacteria</taxon>
        <taxon>Bacillati</taxon>
        <taxon>Bacillota</taxon>
        <taxon>Clostridia</taxon>
        <taxon>Eubacteriales</taxon>
        <taxon>Clostridiaceae</taxon>
        <taxon>Clostridiaceae incertae sedis</taxon>
        <taxon>Candidatus Egerieisoma</taxon>
    </lineage>
</organism>
<comment type="subunit">
    <text evidence="8 10">Part of the 30S ribosomal subunit. Contacts protein S5. The interaction surface between S4 and S5 is involved in control of translational fidelity.</text>
</comment>
<dbReference type="PROSITE" id="PS00632">
    <property type="entry name" value="RIBOSOMAL_S4"/>
    <property type="match status" value="1"/>
</dbReference>
<dbReference type="EMBL" id="DVMM01000135">
    <property type="protein sequence ID" value="HIU29925.1"/>
    <property type="molecule type" value="Genomic_DNA"/>
</dbReference>
<evidence type="ECO:0000256" key="10">
    <source>
        <dbReference type="HAMAP-Rule" id="MF_01306"/>
    </source>
</evidence>
<dbReference type="InterPro" id="IPR005709">
    <property type="entry name" value="Ribosomal_uS4_bac-type"/>
</dbReference>
<dbReference type="InterPro" id="IPR036986">
    <property type="entry name" value="S4_RNA-bd_sf"/>
</dbReference>
<evidence type="ECO:0000259" key="13">
    <source>
        <dbReference type="SMART" id="SM01390"/>
    </source>
</evidence>
<comment type="caution">
    <text evidence="14">The sequence shown here is derived from an EMBL/GenBank/DDBJ whole genome shotgun (WGS) entry which is preliminary data.</text>
</comment>
<dbReference type="Gene3D" id="1.10.1050.10">
    <property type="entry name" value="Ribosomal Protein S4 Delta 41, Chain A, domain 1"/>
    <property type="match status" value="1"/>
</dbReference>
<comment type="function">
    <text evidence="2 10">One of the primary rRNA binding proteins, it binds directly to 16S rRNA where it nucleates assembly of the body of the 30S subunit.</text>
</comment>
<comment type="function">
    <text evidence="1 10">With S5 and S12 plays an important role in translational accuracy.</text>
</comment>
<dbReference type="Proteomes" id="UP000824089">
    <property type="component" value="Unassembled WGS sequence"/>
</dbReference>
<dbReference type="FunFam" id="1.10.1050.10:FF:000001">
    <property type="entry name" value="30S ribosomal protein S4"/>
    <property type="match status" value="1"/>
</dbReference>
<dbReference type="InterPro" id="IPR001912">
    <property type="entry name" value="Ribosomal_uS4_N"/>
</dbReference>
<evidence type="ECO:0000256" key="2">
    <source>
        <dbReference type="ARBA" id="ARBA00003866"/>
    </source>
</evidence>
<dbReference type="Pfam" id="PF00163">
    <property type="entry name" value="Ribosomal_S4"/>
    <property type="match status" value="1"/>
</dbReference>
<evidence type="ECO:0000256" key="9">
    <source>
        <dbReference type="ARBA" id="ARBA00035254"/>
    </source>
</evidence>
<dbReference type="InterPro" id="IPR022801">
    <property type="entry name" value="Ribosomal_uS4"/>
</dbReference>
<keyword evidence="4 10" id="KW-0699">rRNA-binding</keyword>
<dbReference type="PROSITE" id="PS50889">
    <property type="entry name" value="S4"/>
    <property type="match status" value="1"/>
</dbReference>
<evidence type="ECO:0000256" key="8">
    <source>
        <dbReference type="ARBA" id="ARBA00025813"/>
    </source>
</evidence>
<dbReference type="GO" id="GO:0006412">
    <property type="term" value="P:translation"/>
    <property type="evidence" value="ECO:0007669"/>
    <property type="project" value="UniProtKB-UniRule"/>
</dbReference>
<proteinExistence type="inferred from homology"/>
<dbReference type="AlphaFoldDB" id="A0A9D1IAG6"/>
<dbReference type="NCBIfam" id="TIGR01017">
    <property type="entry name" value="rpsD_bact"/>
    <property type="match status" value="1"/>
</dbReference>
<gene>
    <name evidence="10 14" type="primary">rpsD</name>
    <name evidence="14" type="ORF">IAD50_06490</name>
</gene>
<comment type="similarity">
    <text evidence="3 10 11">Belongs to the universal ribosomal protein uS4 family.</text>
</comment>
<evidence type="ECO:0000256" key="7">
    <source>
        <dbReference type="ARBA" id="ARBA00023274"/>
    </source>
</evidence>
<accession>A0A9D1IAG6</accession>
<sequence length="210" mass="23996">MAKYNDASCRLCRREGEKLFLKGTRCYTEKCAISRPKRGYAPGQHGQARKKQSEYCLQLREKQKTKRYYGILEKQFHTYFVMASKKSGVTGENLLVLLERRLDNVVYRLGLGSSRAEARQLVLHGHFTVNGKRVNIPSFLVSANDVIAVCDKSRTNGRIAEILNVTSGRAIPEWLSFDADKLQGTVLTYPKREDIDLPVQEHLIVELYNK</sequence>
<evidence type="ECO:0000256" key="1">
    <source>
        <dbReference type="ARBA" id="ARBA00003004"/>
    </source>
</evidence>
<dbReference type="Pfam" id="PF01479">
    <property type="entry name" value="S4"/>
    <property type="match status" value="1"/>
</dbReference>
<dbReference type="GO" id="GO:0019843">
    <property type="term" value="F:rRNA binding"/>
    <property type="evidence" value="ECO:0007669"/>
    <property type="project" value="UniProtKB-UniRule"/>
</dbReference>
<dbReference type="CDD" id="cd00165">
    <property type="entry name" value="S4"/>
    <property type="match status" value="1"/>
</dbReference>
<evidence type="ECO:0000256" key="6">
    <source>
        <dbReference type="ARBA" id="ARBA00022980"/>
    </source>
</evidence>
<dbReference type="SMART" id="SM00363">
    <property type="entry name" value="S4"/>
    <property type="match status" value="1"/>
</dbReference>
<keyword evidence="5 10" id="KW-0694">RNA-binding</keyword>
<reference evidence="14" key="1">
    <citation type="submission" date="2020-10" db="EMBL/GenBank/DDBJ databases">
        <authorList>
            <person name="Gilroy R."/>
        </authorList>
    </citation>
    <scope>NUCLEOTIDE SEQUENCE</scope>
    <source>
        <strain evidence="14">CHK195-4489</strain>
    </source>
</reference>
<feature type="domain" description="Small ribosomal subunit protein uS4 N-terminal" evidence="13">
    <location>
        <begin position="3"/>
        <end position="99"/>
    </location>
</feature>
<reference evidence="14" key="2">
    <citation type="journal article" date="2021" name="PeerJ">
        <title>Extensive microbial diversity within the chicken gut microbiome revealed by metagenomics and culture.</title>
        <authorList>
            <person name="Gilroy R."/>
            <person name="Ravi A."/>
            <person name="Getino M."/>
            <person name="Pursley I."/>
            <person name="Horton D.L."/>
            <person name="Alikhan N.F."/>
            <person name="Baker D."/>
            <person name="Gharbi K."/>
            <person name="Hall N."/>
            <person name="Watson M."/>
            <person name="Adriaenssens E.M."/>
            <person name="Foster-Nyarko E."/>
            <person name="Jarju S."/>
            <person name="Secka A."/>
            <person name="Antonio M."/>
            <person name="Oren A."/>
            <person name="Chaudhuri R.R."/>
            <person name="La Ragione R."/>
            <person name="Hildebrand F."/>
            <person name="Pallen M.J."/>
        </authorList>
    </citation>
    <scope>NUCLEOTIDE SEQUENCE</scope>
    <source>
        <strain evidence="14">CHK195-4489</strain>
    </source>
</reference>
<dbReference type="GO" id="GO:0003735">
    <property type="term" value="F:structural constituent of ribosome"/>
    <property type="evidence" value="ECO:0007669"/>
    <property type="project" value="InterPro"/>
</dbReference>
<evidence type="ECO:0000313" key="15">
    <source>
        <dbReference type="Proteomes" id="UP000824089"/>
    </source>
</evidence>
<evidence type="ECO:0000256" key="3">
    <source>
        <dbReference type="ARBA" id="ARBA00007465"/>
    </source>
</evidence>
<dbReference type="PANTHER" id="PTHR11831:SF4">
    <property type="entry name" value="SMALL RIBOSOMAL SUBUNIT PROTEIN US4M"/>
    <property type="match status" value="1"/>
</dbReference>
<name>A0A9D1IAG6_9CLOT</name>